<reference evidence="9 10" key="1">
    <citation type="submission" date="2017-07" db="EMBL/GenBank/DDBJ databases">
        <title>Complete genome sequence of Spiroplasma corruscae EC-1 (DSM 19793).</title>
        <authorList>
            <person name="Tsai Y.-M."/>
            <person name="Lo W.-S."/>
            <person name="Kuo C.-H."/>
        </authorList>
    </citation>
    <scope>NUCLEOTIDE SEQUENCE [LARGE SCALE GENOMIC DNA]</scope>
    <source>
        <strain evidence="9 10">EC-1</strain>
    </source>
</reference>
<dbReference type="EC" id="2.4.2.12" evidence="6"/>
<organism evidence="9 10">
    <name type="scientific">Spiroplasma corruscae</name>
    <dbReference type="NCBI Taxonomy" id="216934"/>
    <lineage>
        <taxon>Bacteria</taxon>
        <taxon>Bacillati</taxon>
        <taxon>Mycoplasmatota</taxon>
        <taxon>Mollicutes</taxon>
        <taxon>Entomoplasmatales</taxon>
        <taxon>Spiroplasmataceae</taxon>
        <taxon>Spiroplasma</taxon>
    </lineage>
</organism>
<dbReference type="Pfam" id="PF04095">
    <property type="entry name" value="NAPRTase"/>
    <property type="match status" value="1"/>
</dbReference>
<dbReference type="InterPro" id="IPR041525">
    <property type="entry name" value="N/Namide_PRibTrfase"/>
</dbReference>
<dbReference type="SUPFAM" id="SSF51690">
    <property type="entry name" value="Nicotinate/Quinolinate PRTase C-terminal domain-like"/>
    <property type="match status" value="1"/>
</dbReference>
<evidence type="ECO:0000313" key="10">
    <source>
        <dbReference type="Proteomes" id="UP000203229"/>
    </source>
</evidence>
<dbReference type="PANTHER" id="PTHR43816:SF1">
    <property type="entry name" value="NICOTINAMIDE PHOSPHORIBOSYLTRANSFERASE"/>
    <property type="match status" value="1"/>
</dbReference>
<sequence length="497" mass="58552">MISLFKTDSYKLDHKDQYPDKTTFLFANITPRSFKKFDEEYNFSNDKIDYIYSYGVEYTFKKLFEDWDYNFFRLTWEEIINEIEEMKSYTNIKFTSGMIDDFKYLHEELKSLPIDFLTLEHHEKEIESKIKIKENTPIALLWNTHPRFYWLVSYIETWLISEIWPIITSGNVSYQFRKLAQKYSHITCDDDSHIDYQFHDFSQRGICTNYGAIKTGIGHLMNFVGSDNLPSIKELYKYKDYFGNFSRKILGTSVYATEHSVMSAGLKEKEFITYERLIDLYPNGVLSVVSDTWNIFNVLEVYLPKLKNKIIARNGKFVIRPDSLDPLELIAGKKQINLNEELFESEKLGIIKYIDTIFGHKINSKGYKILNEKIGVILGDNINYKKALCIFKELEKMGYASSNVVFGIGAYNYSWSIRRDSLSMAQKVTFAKIDNKNLMIQKAPYKENNKKSRLGLIKFNFINENNEWSVTINDGLSLYEWKDSLSEEKLIKIKWLF</sequence>
<comment type="pathway">
    <text evidence="5">Cofactor biosynthesis; NAD(+) biosynthesis; nicotinamide D-ribonucleotide from 5-phospho-alpha-D-ribose 1-diphosphate and nicotinamide: step 1/1.</text>
</comment>
<keyword evidence="10" id="KW-1185">Reference proteome</keyword>
<keyword evidence="2" id="KW-0662">Pyridine nucleotide biosynthesis</keyword>
<dbReference type="GO" id="GO:0047280">
    <property type="term" value="F:nicotinamide phosphoribosyltransferase activity"/>
    <property type="evidence" value="ECO:0007669"/>
    <property type="project" value="UniProtKB-EC"/>
</dbReference>
<dbReference type="InterPro" id="IPR013785">
    <property type="entry name" value="Aldolase_TIM"/>
</dbReference>
<evidence type="ECO:0000256" key="5">
    <source>
        <dbReference type="ARBA" id="ARBA00035007"/>
    </source>
</evidence>
<keyword evidence="4 9" id="KW-0808">Transferase</keyword>
<evidence type="ECO:0000256" key="1">
    <source>
        <dbReference type="ARBA" id="ARBA00010897"/>
    </source>
</evidence>
<dbReference type="Gene3D" id="3.20.20.70">
    <property type="entry name" value="Aldolase class I"/>
    <property type="match status" value="1"/>
</dbReference>
<proteinExistence type="inferred from homology"/>
<dbReference type="AlphaFoldDB" id="A0A222ENU6"/>
<evidence type="ECO:0000256" key="7">
    <source>
        <dbReference type="ARBA" id="ARBA00035036"/>
    </source>
</evidence>
<dbReference type="EMBL" id="CP022535">
    <property type="protein sequence ID" value="ASP28167.1"/>
    <property type="molecule type" value="Genomic_DNA"/>
</dbReference>
<gene>
    <name evidence="9" type="ORF">SCORR_v1c03930</name>
</gene>
<evidence type="ECO:0000256" key="2">
    <source>
        <dbReference type="ARBA" id="ARBA00022642"/>
    </source>
</evidence>
<evidence type="ECO:0000256" key="6">
    <source>
        <dbReference type="ARBA" id="ARBA00035024"/>
    </source>
</evidence>
<comment type="similarity">
    <text evidence="1">Belongs to the NAPRTase family.</text>
</comment>
<name>A0A222ENU6_9MOLU</name>
<accession>A0A222ENU6</accession>
<dbReference type="RefSeq" id="WP_094048657.1">
    <property type="nucleotide sequence ID" value="NZ_CP022535.1"/>
</dbReference>
<evidence type="ECO:0000256" key="4">
    <source>
        <dbReference type="ARBA" id="ARBA00022679"/>
    </source>
</evidence>
<dbReference type="Proteomes" id="UP000203229">
    <property type="component" value="Chromosome"/>
</dbReference>
<feature type="domain" description="Nicotinate/nicotinamide phosphoribosyltransferase" evidence="8">
    <location>
        <begin position="196"/>
        <end position="456"/>
    </location>
</feature>
<protein>
    <recommendedName>
        <fullName evidence="7">Nicotinamide phosphoribosyltransferase</fullName>
        <ecNumber evidence="6">2.4.2.12</ecNumber>
    </recommendedName>
</protein>
<dbReference type="PIRSF" id="PIRSF005943">
    <property type="entry name" value="NMPRT"/>
    <property type="match status" value="1"/>
</dbReference>
<dbReference type="KEGG" id="scou:SCORR_v1c03930"/>
<evidence type="ECO:0000313" key="9">
    <source>
        <dbReference type="EMBL" id="ASP28167.1"/>
    </source>
</evidence>
<dbReference type="OrthoDB" id="394882at2"/>
<dbReference type="InterPro" id="IPR036068">
    <property type="entry name" value="Nicotinate_pribotase-like_C"/>
</dbReference>
<dbReference type="GO" id="GO:0009435">
    <property type="term" value="P:NAD+ biosynthetic process"/>
    <property type="evidence" value="ECO:0007669"/>
    <property type="project" value="InterPro"/>
</dbReference>
<dbReference type="InterPro" id="IPR016471">
    <property type="entry name" value="Nicotinamide_PRibTrfase"/>
</dbReference>
<dbReference type="PANTHER" id="PTHR43816">
    <property type="entry name" value="NICOTINAMIDE PHOSPHORIBOSYLTRANSFERASE"/>
    <property type="match status" value="1"/>
</dbReference>
<evidence type="ECO:0000256" key="3">
    <source>
        <dbReference type="ARBA" id="ARBA00022676"/>
    </source>
</evidence>
<evidence type="ECO:0000259" key="8">
    <source>
        <dbReference type="Pfam" id="PF04095"/>
    </source>
</evidence>
<keyword evidence="3 9" id="KW-0328">Glycosyltransferase</keyword>